<dbReference type="GO" id="GO:0016758">
    <property type="term" value="F:hexosyltransferase activity"/>
    <property type="evidence" value="ECO:0007669"/>
    <property type="project" value="UniProtKB-ARBA"/>
</dbReference>
<dbReference type="PANTHER" id="PTHR22916">
    <property type="entry name" value="GLYCOSYLTRANSFERASE"/>
    <property type="match status" value="1"/>
</dbReference>
<evidence type="ECO:0000313" key="5">
    <source>
        <dbReference type="RefSeq" id="XP_032817197.1"/>
    </source>
</evidence>
<dbReference type="InterPro" id="IPR029044">
    <property type="entry name" value="Nucleotide-diphossugar_trans"/>
</dbReference>
<proteinExistence type="predicted"/>
<evidence type="ECO:0000259" key="2">
    <source>
        <dbReference type="Pfam" id="PF00535"/>
    </source>
</evidence>
<feature type="domain" description="Glycosyltransferase 2-like" evidence="2">
    <location>
        <begin position="49"/>
        <end position="220"/>
    </location>
</feature>
<dbReference type="SUPFAM" id="SSF53448">
    <property type="entry name" value="Nucleotide-diphospho-sugar transferases"/>
    <property type="match status" value="1"/>
</dbReference>
<dbReference type="RefSeq" id="XP_032817196.1">
    <property type="nucleotide sequence ID" value="XM_032961305.1"/>
</dbReference>
<accession>A0AAJ7TFV9</accession>
<gene>
    <name evidence="4 5 6" type="primary">B3GNTL1</name>
</gene>
<dbReference type="RefSeq" id="XP_032817198.1">
    <property type="nucleotide sequence ID" value="XM_032961307.1"/>
</dbReference>
<dbReference type="Pfam" id="PF00535">
    <property type="entry name" value="Glycos_transf_2"/>
    <property type="match status" value="1"/>
</dbReference>
<dbReference type="CTD" id="146712"/>
<keyword evidence="3" id="KW-1185">Reference proteome</keyword>
<evidence type="ECO:0000313" key="4">
    <source>
        <dbReference type="RefSeq" id="XP_032817196.1"/>
    </source>
</evidence>
<dbReference type="Proteomes" id="UP001318040">
    <property type="component" value="Chromosome 26"/>
</dbReference>
<sequence length="389" mass="43880">MSEACESNRTAEEPGAPAQMPDDPGGAKGHPVDVVGDGQSTLLAHSPCSVILPVHNAACWLDDCLQGLMAQDFEGSMELSAFDDASTDSSLCILESWREKLKKRGILVLVRGHKSSQPKGVGFSKNQAIAQSSGCHLCFQDADDVMMPERIRLQYEAAQNHPGAVIGCQVRREPEDSTERYTRWINGLSQEQLLTQAFTSHGPTVIMPTWFCHRDLFNAIGNFDEGGKGVPEDLLFFYQLLRLGNRPLRVDQCLLTYRYHRTAATHSVLEGTIWDLRVRFLEERVLAQWQRFTIWNAGKQGRKLYRSLGVHSRHKVEAFCDVDIKKIKKGFYTYEESQELKKPIIPIKHFSAATPPFIICVKMDLTSGLFEKNLESLHLTEGVHFYHFN</sequence>
<evidence type="ECO:0000256" key="1">
    <source>
        <dbReference type="SAM" id="MobiDB-lite"/>
    </source>
</evidence>
<organism evidence="3 6">
    <name type="scientific">Petromyzon marinus</name>
    <name type="common">Sea lamprey</name>
    <dbReference type="NCBI Taxonomy" id="7757"/>
    <lineage>
        <taxon>Eukaryota</taxon>
        <taxon>Metazoa</taxon>
        <taxon>Chordata</taxon>
        <taxon>Craniata</taxon>
        <taxon>Vertebrata</taxon>
        <taxon>Cyclostomata</taxon>
        <taxon>Hyperoartia</taxon>
        <taxon>Petromyzontiformes</taxon>
        <taxon>Petromyzontidae</taxon>
        <taxon>Petromyzon</taxon>
    </lineage>
</organism>
<dbReference type="PANTHER" id="PTHR22916:SF3">
    <property type="entry name" value="UDP-GLCNAC:BETAGAL BETA-1,3-N-ACETYLGLUCOSAMINYLTRANSFERASE-LIKE PROTEIN 1"/>
    <property type="match status" value="1"/>
</dbReference>
<protein>
    <submittedName>
        <fullName evidence="4 5">UDP-GlcNAc:betaGal beta-1,3-N-acetylglucosaminyltransferase-like protein 1 isoform X1</fullName>
    </submittedName>
</protein>
<dbReference type="KEGG" id="pmrn:116946269"/>
<name>A0AAJ7TFV9_PETMA</name>
<dbReference type="InterPro" id="IPR001173">
    <property type="entry name" value="Glyco_trans_2-like"/>
</dbReference>
<dbReference type="RefSeq" id="XP_032817197.1">
    <property type="nucleotide sequence ID" value="XM_032961306.1"/>
</dbReference>
<evidence type="ECO:0000313" key="3">
    <source>
        <dbReference type="Proteomes" id="UP001318040"/>
    </source>
</evidence>
<feature type="region of interest" description="Disordered" evidence="1">
    <location>
        <begin position="1"/>
        <end position="34"/>
    </location>
</feature>
<evidence type="ECO:0000313" key="6">
    <source>
        <dbReference type="RefSeq" id="XP_032817198.1"/>
    </source>
</evidence>
<dbReference type="Gene3D" id="3.90.550.10">
    <property type="entry name" value="Spore Coat Polysaccharide Biosynthesis Protein SpsA, Chain A"/>
    <property type="match status" value="1"/>
</dbReference>
<dbReference type="AlphaFoldDB" id="A0AAJ7TFV9"/>
<reference evidence="4 5" key="1">
    <citation type="submission" date="2025-04" db="UniProtKB">
        <authorList>
            <consortium name="RefSeq"/>
        </authorList>
    </citation>
    <scope>IDENTIFICATION</scope>
    <source>
        <tissue evidence="4 5">Sperm</tissue>
    </source>
</reference>